<organism evidence="1 2">
    <name type="scientific">Flavobacterium fluvii</name>
    <dbReference type="NCBI Taxonomy" id="468056"/>
    <lineage>
        <taxon>Bacteria</taxon>
        <taxon>Pseudomonadati</taxon>
        <taxon>Bacteroidota</taxon>
        <taxon>Flavobacteriia</taxon>
        <taxon>Flavobacteriales</taxon>
        <taxon>Flavobacteriaceae</taxon>
        <taxon>Flavobacterium</taxon>
    </lineage>
</organism>
<accession>A0A1M5IFE7</accession>
<evidence type="ECO:0000313" key="2">
    <source>
        <dbReference type="Proteomes" id="UP000184516"/>
    </source>
</evidence>
<dbReference type="Proteomes" id="UP000184516">
    <property type="component" value="Unassembled WGS sequence"/>
</dbReference>
<dbReference type="AlphaFoldDB" id="A0A1M5IFE7"/>
<proteinExistence type="predicted"/>
<sequence>MVDVNKLKESLYIINSISYEMNQLHNELDILRIPVESVVLRELRKWEDMQICKLLDEFREFKKIDPETYGVFVPIIDYINKYPGIRTSRNKQLAHSNREGDKKWKPWWVALKGQAVPNSEYERLAIYELLQQIWKILEFKYNKEIIDAHSEFREDHKKFIEALKNRVHPMNFLENVIPTLTEVQKLLIEKQIGLNIMPSI</sequence>
<keyword evidence="2" id="KW-1185">Reference proteome</keyword>
<dbReference type="EMBL" id="FQWB01000003">
    <property type="protein sequence ID" value="SHG27104.1"/>
    <property type="molecule type" value="Genomic_DNA"/>
</dbReference>
<evidence type="ECO:0000313" key="1">
    <source>
        <dbReference type="EMBL" id="SHG27104.1"/>
    </source>
</evidence>
<name>A0A1M5IFE7_9FLAO</name>
<gene>
    <name evidence="1" type="ORF">SAMN05443549_10368</name>
</gene>
<protein>
    <submittedName>
        <fullName evidence="1">Uncharacterized protein</fullName>
    </submittedName>
</protein>
<reference evidence="2" key="1">
    <citation type="submission" date="2016-11" db="EMBL/GenBank/DDBJ databases">
        <authorList>
            <person name="Varghese N."/>
            <person name="Submissions S."/>
        </authorList>
    </citation>
    <scope>NUCLEOTIDE SEQUENCE [LARGE SCALE GENOMIC DNA]</scope>
    <source>
        <strain evidence="2">DSM 19978</strain>
    </source>
</reference>